<protein>
    <submittedName>
        <fullName evidence="2">Uncharacterized protein</fullName>
    </submittedName>
</protein>
<sequence length="121" mass="12536">MPTQSSPPGAQKLRSTVRKLVKKIKPPKEGPMPGELDSTEVQLARFFGKPVAIASIASMEHPSPAPSLASSCPTEQSCDGFIQFGYSVRLHPDSARHGPGDSRGNAGDAAGHSAAVGTTIS</sequence>
<comment type="caution">
    <text evidence="2">The sequence shown here is derived from an EMBL/GenBank/DDBJ whole genome shotgun (WGS) entry which is preliminary data.</text>
</comment>
<keyword evidence="3" id="KW-1185">Reference proteome</keyword>
<proteinExistence type="predicted"/>
<evidence type="ECO:0000313" key="3">
    <source>
        <dbReference type="Proteomes" id="UP000578531"/>
    </source>
</evidence>
<dbReference type="OrthoDB" id="10538636at2759"/>
<dbReference type="RefSeq" id="XP_037169025.1">
    <property type="nucleotide sequence ID" value="XM_037304230.1"/>
</dbReference>
<feature type="compositionally biased region" description="Basic and acidic residues" evidence="1">
    <location>
        <begin position="90"/>
        <end position="100"/>
    </location>
</feature>
<dbReference type="AlphaFoldDB" id="A0A8H6L8S6"/>
<evidence type="ECO:0000256" key="1">
    <source>
        <dbReference type="SAM" id="MobiDB-lite"/>
    </source>
</evidence>
<feature type="region of interest" description="Disordered" evidence="1">
    <location>
        <begin position="90"/>
        <end position="121"/>
    </location>
</feature>
<reference evidence="2 3" key="1">
    <citation type="journal article" date="2020" name="Genomics">
        <title>Complete, high-quality genomes from long-read metagenomic sequencing of two wolf lichen thalli reveals enigmatic genome architecture.</title>
        <authorList>
            <person name="McKenzie S.K."/>
            <person name="Walston R.F."/>
            <person name="Allen J.L."/>
        </authorList>
    </citation>
    <scope>NUCLEOTIDE SEQUENCE [LARGE SCALE GENOMIC DNA]</scope>
    <source>
        <strain evidence="2">WasteWater2</strain>
    </source>
</reference>
<dbReference type="GeneID" id="59283970"/>
<dbReference type="EMBL" id="JACCJC010000005">
    <property type="protein sequence ID" value="KAF6239750.1"/>
    <property type="molecule type" value="Genomic_DNA"/>
</dbReference>
<dbReference type="Proteomes" id="UP000578531">
    <property type="component" value="Unassembled WGS sequence"/>
</dbReference>
<evidence type="ECO:0000313" key="2">
    <source>
        <dbReference type="EMBL" id="KAF6239750.1"/>
    </source>
</evidence>
<gene>
    <name evidence="2" type="ORF">HO173_002296</name>
</gene>
<name>A0A8H6L8S6_9LECA</name>
<accession>A0A8H6L8S6</accession>
<organism evidence="2 3">
    <name type="scientific">Letharia columbiana</name>
    <dbReference type="NCBI Taxonomy" id="112416"/>
    <lineage>
        <taxon>Eukaryota</taxon>
        <taxon>Fungi</taxon>
        <taxon>Dikarya</taxon>
        <taxon>Ascomycota</taxon>
        <taxon>Pezizomycotina</taxon>
        <taxon>Lecanoromycetes</taxon>
        <taxon>OSLEUM clade</taxon>
        <taxon>Lecanoromycetidae</taxon>
        <taxon>Lecanorales</taxon>
        <taxon>Lecanorineae</taxon>
        <taxon>Parmeliaceae</taxon>
        <taxon>Letharia</taxon>
    </lineage>
</organism>